<dbReference type="Proteomes" id="UP000000492">
    <property type="component" value="Chromosome"/>
</dbReference>
<dbReference type="GO" id="GO:0016747">
    <property type="term" value="F:acyltransferase activity, transferring groups other than amino-acyl groups"/>
    <property type="evidence" value="ECO:0007669"/>
    <property type="project" value="InterPro"/>
</dbReference>
<proteinExistence type="predicted"/>
<keyword evidence="3" id="KW-1185">Reference proteome</keyword>
<dbReference type="PROSITE" id="PS51186">
    <property type="entry name" value="GNAT"/>
    <property type="match status" value="1"/>
</dbReference>
<evidence type="ECO:0000313" key="2">
    <source>
        <dbReference type="EMBL" id="AEI09137.1"/>
    </source>
</evidence>
<dbReference type="Gene3D" id="3.40.630.30">
    <property type="match status" value="1"/>
</dbReference>
<protein>
    <recommendedName>
        <fullName evidence="1">N-acetyltransferase domain-containing protein</fullName>
    </recommendedName>
</protein>
<dbReference type="EMBL" id="CP002857">
    <property type="protein sequence ID" value="AEI09137.1"/>
    <property type="molecule type" value="Genomic_DNA"/>
</dbReference>
<dbReference type="InterPro" id="IPR016181">
    <property type="entry name" value="Acyl_CoA_acyltransferase"/>
</dbReference>
<organism evidence="2 3">
    <name type="scientific">Corynebacterium resistens (strain DSM 45100 / JCM 12819 / GTC 2026 / SICGH 158)</name>
    <dbReference type="NCBI Taxonomy" id="662755"/>
    <lineage>
        <taxon>Bacteria</taxon>
        <taxon>Bacillati</taxon>
        <taxon>Actinomycetota</taxon>
        <taxon>Actinomycetes</taxon>
        <taxon>Mycobacteriales</taxon>
        <taxon>Corynebacteriaceae</taxon>
        <taxon>Corynebacterium</taxon>
    </lineage>
</organism>
<dbReference type="SUPFAM" id="SSF55729">
    <property type="entry name" value="Acyl-CoA N-acyltransferases (Nat)"/>
    <property type="match status" value="1"/>
</dbReference>
<dbReference type="HOGENOM" id="CLU_091690_0_0_11"/>
<evidence type="ECO:0000313" key="3">
    <source>
        <dbReference type="Proteomes" id="UP000000492"/>
    </source>
</evidence>
<reference evidence="2 3" key="1">
    <citation type="journal article" date="2012" name="BMC Genomics">
        <title>Complete genome sequence, lifestyle, and multi-drug resistance of the human pathogen Corynebacterium resistens DSM 45100 isolated from blood samples of a leukemia patient.</title>
        <authorList>
            <person name="Schroder J."/>
            <person name="Maus I."/>
            <person name="Meyer K."/>
            <person name="Wordemann S."/>
            <person name="Blom J."/>
            <person name="Jaenicke S."/>
            <person name="Schneider J."/>
            <person name="Trost E."/>
            <person name="Tauch A."/>
        </authorList>
    </citation>
    <scope>NUCLEOTIDE SEQUENCE [LARGE SCALE GENOMIC DNA]</scope>
    <source>
        <strain evidence="3">DSM 45100 / JCM 12819 / CCUG 50093 / GTC 2026 / SICGH 158</strain>
    </source>
</reference>
<dbReference type="KEGG" id="crd:CRES_0781"/>
<dbReference type="STRING" id="662755.CRES_0781"/>
<feature type="domain" description="N-acetyltransferase" evidence="1">
    <location>
        <begin position="16"/>
        <end position="195"/>
    </location>
</feature>
<dbReference type="AlphaFoldDB" id="F8DZZ8"/>
<dbReference type="eggNOG" id="COG0456">
    <property type="taxonomic scope" value="Bacteria"/>
</dbReference>
<dbReference type="CDD" id="cd04301">
    <property type="entry name" value="NAT_SF"/>
    <property type="match status" value="1"/>
</dbReference>
<accession>F8DZZ8</accession>
<sequence>MPRSPRAHDMTYSVVATTPNEFHSRLDELITIHLRAMAYSESTRTQRTQLWSNSVRNPGFTSAVALRHPSSSSPNLLDHDQQIVGVAYGFTGDSRSWWYSQVFRGLLESGLPVDEAKHTLNGYAELAEIHVDPAFQGSGLGKDLLRDVLHRLPNNTVMLSTPEVPHENNSAWQLYRSFGFTDVLRNFAFTADPRPFGILQWHRDTGEGS</sequence>
<evidence type="ECO:0000259" key="1">
    <source>
        <dbReference type="PROSITE" id="PS51186"/>
    </source>
</evidence>
<dbReference type="InterPro" id="IPR050276">
    <property type="entry name" value="MshD_Acetyltransferase"/>
</dbReference>
<gene>
    <name evidence="2" type="ordered locus">CRES_0781</name>
</gene>
<dbReference type="InterPro" id="IPR000182">
    <property type="entry name" value="GNAT_dom"/>
</dbReference>
<dbReference type="PANTHER" id="PTHR43617">
    <property type="entry name" value="L-AMINO ACID N-ACETYLTRANSFERASE"/>
    <property type="match status" value="1"/>
</dbReference>
<name>F8DZZ8_CORRG</name>
<dbReference type="RefSeq" id="WP_013888155.1">
    <property type="nucleotide sequence ID" value="NC_015673.1"/>
</dbReference>
<dbReference type="Pfam" id="PF00583">
    <property type="entry name" value="Acetyltransf_1"/>
    <property type="match status" value="1"/>
</dbReference>